<name>A0A8B6H5L7_MYTGA</name>
<gene>
    <name evidence="2" type="ORF">MGAL_10B043110</name>
</gene>
<feature type="compositionally biased region" description="Polar residues" evidence="1">
    <location>
        <begin position="16"/>
        <end position="29"/>
    </location>
</feature>
<feature type="region of interest" description="Disordered" evidence="1">
    <location>
        <begin position="88"/>
        <end position="124"/>
    </location>
</feature>
<evidence type="ECO:0000313" key="2">
    <source>
        <dbReference type="EMBL" id="VDI74084.1"/>
    </source>
</evidence>
<reference evidence="2" key="1">
    <citation type="submission" date="2018-11" db="EMBL/GenBank/DDBJ databases">
        <authorList>
            <person name="Alioto T."/>
            <person name="Alioto T."/>
        </authorList>
    </citation>
    <scope>NUCLEOTIDE SEQUENCE</scope>
</reference>
<dbReference type="AlphaFoldDB" id="A0A8B6H5L7"/>
<keyword evidence="3" id="KW-1185">Reference proteome</keyword>
<evidence type="ECO:0000313" key="3">
    <source>
        <dbReference type="Proteomes" id="UP000596742"/>
    </source>
</evidence>
<proteinExistence type="predicted"/>
<feature type="region of interest" description="Disordered" evidence="1">
    <location>
        <begin position="1"/>
        <end position="40"/>
    </location>
</feature>
<dbReference type="EMBL" id="UYJE01009507">
    <property type="protein sequence ID" value="VDI74084.1"/>
    <property type="molecule type" value="Genomic_DNA"/>
</dbReference>
<protein>
    <submittedName>
        <fullName evidence="2">Uncharacterized protein</fullName>
    </submittedName>
</protein>
<comment type="caution">
    <text evidence="2">The sequence shown here is derived from an EMBL/GenBank/DDBJ whole genome shotgun (WGS) entry which is preliminary data.</text>
</comment>
<evidence type="ECO:0000256" key="1">
    <source>
        <dbReference type="SAM" id="MobiDB-lite"/>
    </source>
</evidence>
<dbReference type="Proteomes" id="UP000596742">
    <property type="component" value="Unassembled WGS sequence"/>
</dbReference>
<feature type="compositionally biased region" description="Basic and acidic residues" evidence="1">
    <location>
        <begin position="1"/>
        <end position="15"/>
    </location>
</feature>
<accession>A0A8B6H5L7</accession>
<sequence length="124" mass="13765">MNSDSEHVDEPRDVESSASGAGTAIINTGSSKTKKKRRSRYDILEEKMNTDGVFGSDFEKFLKTCKEKNKALDDLLPDISVKKSYLGNRKTVSSSEASGSKKPYVLKYKTESSDRSGYANKQKI</sequence>
<organism evidence="2 3">
    <name type="scientific">Mytilus galloprovincialis</name>
    <name type="common">Mediterranean mussel</name>
    <dbReference type="NCBI Taxonomy" id="29158"/>
    <lineage>
        <taxon>Eukaryota</taxon>
        <taxon>Metazoa</taxon>
        <taxon>Spiralia</taxon>
        <taxon>Lophotrochozoa</taxon>
        <taxon>Mollusca</taxon>
        <taxon>Bivalvia</taxon>
        <taxon>Autobranchia</taxon>
        <taxon>Pteriomorphia</taxon>
        <taxon>Mytilida</taxon>
        <taxon>Mytiloidea</taxon>
        <taxon>Mytilidae</taxon>
        <taxon>Mytilinae</taxon>
        <taxon>Mytilus</taxon>
    </lineage>
</organism>